<proteinExistence type="predicted"/>
<accession>A0ABY7NE79</accession>
<organism evidence="2 3">
    <name type="scientific">Cryobacterium breve</name>
    <dbReference type="NCBI Taxonomy" id="1259258"/>
    <lineage>
        <taxon>Bacteria</taxon>
        <taxon>Bacillati</taxon>
        <taxon>Actinomycetota</taxon>
        <taxon>Actinomycetes</taxon>
        <taxon>Micrococcales</taxon>
        <taxon>Microbacteriaceae</taxon>
        <taxon>Cryobacterium</taxon>
    </lineage>
</organism>
<evidence type="ECO:0000313" key="3">
    <source>
        <dbReference type="Proteomes" id="UP001212421"/>
    </source>
</evidence>
<dbReference type="RefSeq" id="WP_281535506.1">
    <property type="nucleotide sequence ID" value="NZ_CP075584.1"/>
</dbReference>
<dbReference type="Proteomes" id="UP001212421">
    <property type="component" value="Chromosome"/>
</dbReference>
<reference evidence="2 3" key="1">
    <citation type="submission" date="2021-05" db="EMBL/GenBank/DDBJ databases">
        <authorList>
            <person name="Kumar R."/>
            <person name="Kumar A."/>
            <person name="Mukhia S."/>
        </authorList>
    </citation>
    <scope>NUCLEOTIDE SEQUENCE [LARGE SCALE GENOMIC DNA]</scope>
    <source>
        <strain evidence="2 3">ERMR7:08</strain>
    </source>
</reference>
<sequence>MRNNSTAVRRAAIQTTTMETAITDHSVADIGVDTLKWLVTPREAAPTMITISMTSPIVDTVPIHQASRRRRAERMPSSQARLAA</sequence>
<gene>
    <name evidence="2" type="ORF">KIV56_05580</name>
</gene>
<feature type="region of interest" description="Disordered" evidence="1">
    <location>
        <begin position="64"/>
        <end position="84"/>
    </location>
</feature>
<evidence type="ECO:0000256" key="1">
    <source>
        <dbReference type="SAM" id="MobiDB-lite"/>
    </source>
</evidence>
<evidence type="ECO:0000313" key="2">
    <source>
        <dbReference type="EMBL" id="WBM80805.1"/>
    </source>
</evidence>
<dbReference type="EMBL" id="CP075584">
    <property type="protein sequence ID" value="WBM80805.1"/>
    <property type="molecule type" value="Genomic_DNA"/>
</dbReference>
<protein>
    <submittedName>
        <fullName evidence="2">Uncharacterized protein</fullName>
    </submittedName>
</protein>
<keyword evidence="3" id="KW-1185">Reference proteome</keyword>
<name>A0ABY7NE79_9MICO</name>